<comment type="similarity">
    <text evidence="2">Belongs to the LipB family.</text>
</comment>
<evidence type="ECO:0000256" key="2">
    <source>
        <dbReference type="ARBA" id="ARBA00007907"/>
    </source>
</evidence>
<keyword evidence="5" id="KW-0012">Acyltransferase</keyword>
<dbReference type="EC" id="2.3.1.181" evidence="3"/>
<evidence type="ECO:0000256" key="6">
    <source>
        <dbReference type="SAM" id="MobiDB-lite"/>
    </source>
</evidence>
<accession>A0AAE0MFT2</accession>
<dbReference type="Proteomes" id="UP001283341">
    <property type="component" value="Unassembled WGS sequence"/>
</dbReference>
<dbReference type="Pfam" id="PF21948">
    <property type="entry name" value="LplA-B_cat"/>
    <property type="match status" value="1"/>
</dbReference>
<gene>
    <name evidence="8" type="ORF">B0H66DRAFT_490297</name>
</gene>
<dbReference type="PANTHER" id="PTHR10993:SF7">
    <property type="entry name" value="LIPOYLTRANSFERASE 2, MITOCHONDRIAL-RELATED"/>
    <property type="match status" value="1"/>
</dbReference>
<dbReference type="InterPro" id="IPR045864">
    <property type="entry name" value="aa-tRNA-synth_II/BPL/LPL"/>
</dbReference>
<feature type="region of interest" description="Disordered" evidence="6">
    <location>
        <begin position="88"/>
        <end position="122"/>
    </location>
</feature>
<protein>
    <recommendedName>
        <fullName evidence="3">lipoyl(octanoyl) transferase</fullName>
        <ecNumber evidence="3">2.3.1.181</ecNumber>
    </recommendedName>
</protein>
<evidence type="ECO:0000256" key="3">
    <source>
        <dbReference type="ARBA" id="ARBA00012334"/>
    </source>
</evidence>
<evidence type="ECO:0000313" key="8">
    <source>
        <dbReference type="EMBL" id="KAK3330650.1"/>
    </source>
</evidence>
<evidence type="ECO:0000256" key="4">
    <source>
        <dbReference type="ARBA" id="ARBA00022679"/>
    </source>
</evidence>
<reference evidence="8" key="1">
    <citation type="journal article" date="2023" name="Mol. Phylogenet. Evol.">
        <title>Genome-scale phylogeny and comparative genomics of the fungal order Sordariales.</title>
        <authorList>
            <person name="Hensen N."/>
            <person name="Bonometti L."/>
            <person name="Westerberg I."/>
            <person name="Brannstrom I.O."/>
            <person name="Guillou S."/>
            <person name="Cros-Aarteil S."/>
            <person name="Calhoun S."/>
            <person name="Haridas S."/>
            <person name="Kuo A."/>
            <person name="Mondo S."/>
            <person name="Pangilinan J."/>
            <person name="Riley R."/>
            <person name="LaButti K."/>
            <person name="Andreopoulos B."/>
            <person name="Lipzen A."/>
            <person name="Chen C."/>
            <person name="Yan M."/>
            <person name="Daum C."/>
            <person name="Ng V."/>
            <person name="Clum A."/>
            <person name="Steindorff A."/>
            <person name="Ohm R.A."/>
            <person name="Martin F."/>
            <person name="Silar P."/>
            <person name="Natvig D.O."/>
            <person name="Lalanne C."/>
            <person name="Gautier V."/>
            <person name="Ament-Velasquez S.L."/>
            <person name="Kruys A."/>
            <person name="Hutchinson M.I."/>
            <person name="Powell A.J."/>
            <person name="Barry K."/>
            <person name="Miller A.N."/>
            <person name="Grigoriev I.V."/>
            <person name="Debuchy R."/>
            <person name="Gladieux P."/>
            <person name="Hiltunen Thoren M."/>
            <person name="Johannesson H."/>
        </authorList>
    </citation>
    <scope>NUCLEOTIDE SEQUENCE</scope>
    <source>
        <strain evidence="8">CBS 118394</strain>
    </source>
</reference>
<organism evidence="8 9">
    <name type="scientific">Apodospora peruviana</name>
    <dbReference type="NCBI Taxonomy" id="516989"/>
    <lineage>
        <taxon>Eukaryota</taxon>
        <taxon>Fungi</taxon>
        <taxon>Dikarya</taxon>
        <taxon>Ascomycota</taxon>
        <taxon>Pezizomycotina</taxon>
        <taxon>Sordariomycetes</taxon>
        <taxon>Sordariomycetidae</taxon>
        <taxon>Sordariales</taxon>
        <taxon>Lasiosphaeriaceae</taxon>
        <taxon>Apodospora</taxon>
    </lineage>
</organism>
<dbReference type="Gene3D" id="3.30.930.10">
    <property type="entry name" value="Bira Bifunctional Protein, Domain 2"/>
    <property type="match status" value="1"/>
</dbReference>
<feature type="compositionally biased region" description="Pro residues" evidence="6">
    <location>
        <begin position="41"/>
        <end position="55"/>
    </location>
</feature>
<reference evidence="8" key="2">
    <citation type="submission" date="2023-06" db="EMBL/GenBank/DDBJ databases">
        <authorList>
            <consortium name="Lawrence Berkeley National Laboratory"/>
            <person name="Haridas S."/>
            <person name="Hensen N."/>
            <person name="Bonometti L."/>
            <person name="Westerberg I."/>
            <person name="Brannstrom I.O."/>
            <person name="Guillou S."/>
            <person name="Cros-Aarteil S."/>
            <person name="Calhoun S."/>
            <person name="Kuo A."/>
            <person name="Mondo S."/>
            <person name="Pangilinan J."/>
            <person name="Riley R."/>
            <person name="Labutti K."/>
            <person name="Andreopoulos B."/>
            <person name="Lipzen A."/>
            <person name="Chen C."/>
            <person name="Yanf M."/>
            <person name="Daum C."/>
            <person name="Ng V."/>
            <person name="Clum A."/>
            <person name="Steindorff A."/>
            <person name="Ohm R."/>
            <person name="Martin F."/>
            <person name="Silar P."/>
            <person name="Natvig D."/>
            <person name="Lalanne C."/>
            <person name="Gautier V."/>
            <person name="Ament-Velasquez S.L."/>
            <person name="Kruys A."/>
            <person name="Hutchinson M.I."/>
            <person name="Powell A.J."/>
            <person name="Barry K."/>
            <person name="Miller A.N."/>
            <person name="Grigoriev I.V."/>
            <person name="Debuchy R."/>
            <person name="Gladieux P."/>
            <person name="Thoren M.H."/>
            <person name="Johannesson H."/>
        </authorList>
    </citation>
    <scope>NUCLEOTIDE SEQUENCE</scope>
    <source>
        <strain evidence="8">CBS 118394</strain>
    </source>
</reference>
<feature type="compositionally biased region" description="Gly residues" evidence="6">
    <location>
        <begin position="106"/>
        <end position="116"/>
    </location>
</feature>
<dbReference type="GO" id="GO:0033819">
    <property type="term" value="F:lipoyl(octanoyl) transferase activity"/>
    <property type="evidence" value="ECO:0007669"/>
    <property type="project" value="UniProtKB-EC"/>
</dbReference>
<dbReference type="PROSITE" id="PS51733">
    <property type="entry name" value="BPL_LPL_CATALYTIC"/>
    <property type="match status" value="1"/>
</dbReference>
<dbReference type="InterPro" id="IPR004143">
    <property type="entry name" value="BPL_LPL_catalytic"/>
</dbReference>
<evidence type="ECO:0000256" key="5">
    <source>
        <dbReference type="ARBA" id="ARBA00023315"/>
    </source>
</evidence>
<keyword evidence="4" id="KW-0808">Transferase</keyword>
<feature type="domain" description="BPL/LPL catalytic" evidence="7">
    <location>
        <begin position="50"/>
        <end position="277"/>
    </location>
</feature>
<dbReference type="SUPFAM" id="SSF55681">
    <property type="entry name" value="Class II aaRS and biotin synthetases"/>
    <property type="match status" value="1"/>
</dbReference>
<comment type="caution">
    <text evidence="8">The sequence shown here is derived from an EMBL/GenBank/DDBJ whole genome shotgun (WGS) entry which is preliminary data.</text>
</comment>
<dbReference type="PANTHER" id="PTHR10993">
    <property type="entry name" value="OCTANOYLTRANSFERASE"/>
    <property type="match status" value="1"/>
</dbReference>
<evidence type="ECO:0000256" key="1">
    <source>
        <dbReference type="ARBA" id="ARBA00004821"/>
    </source>
</evidence>
<dbReference type="InterPro" id="IPR000544">
    <property type="entry name" value="Octanoyltransferase"/>
</dbReference>
<evidence type="ECO:0000259" key="7">
    <source>
        <dbReference type="PROSITE" id="PS51733"/>
    </source>
</evidence>
<dbReference type="GO" id="GO:0009249">
    <property type="term" value="P:protein lipoylation"/>
    <property type="evidence" value="ECO:0007669"/>
    <property type="project" value="InterPro"/>
</dbReference>
<dbReference type="EMBL" id="JAUEDM010000001">
    <property type="protein sequence ID" value="KAK3330650.1"/>
    <property type="molecule type" value="Genomic_DNA"/>
</dbReference>
<evidence type="ECO:0000313" key="9">
    <source>
        <dbReference type="Proteomes" id="UP001283341"/>
    </source>
</evidence>
<feature type="region of interest" description="Disordered" evidence="6">
    <location>
        <begin position="37"/>
        <end position="59"/>
    </location>
</feature>
<comment type="pathway">
    <text evidence="1">Protein modification; protein lipoylation via endogenous pathway; protein N(6)-(lipoyl)lysine from octanoyl-[acyl-carrier-protein]: step 1/2.</text>
</comment>
<name>A0AAE0MFT2_9PEZI</name>
<sequence>MRLLHIHLPSRAPALYPPYGLASRLQEQLRRRQLDFKDAARPPPPGVTAPPPPPTLLSFTPLPVYTLGRRQTAPLTDAEVARLQAPLHNHMRSNHPSASPRSTSSSGGGGGGGGGDSASLPVAIVNSPRGGLTTYHGPGQVVLWPVLDLRSRYHRQFTVRCYSRLLEDTTIATLKSRFGLQAFTTDDPGVWVQQSLAASGGQPAKIAALGVHLRRHVSALGTAINVDMPGDKVRDEQLNPWARIVACGLEGKTVASVAGESSATVTGGFVAREGEEEQGVAAAWAEELASRISVEGVETMAHDDVVGLLDALVQEGGAGDERTAETAAQELAYVEVIRRFGQ</sequence>
<dbReference type="AlphaFoldDB" id="A0AAE0MFT2"/>
<dbReference type="NCBIfam" id="TIGR00214">
    <property type="entry name" value="lipB"/>
    <property type="match status" value="1"/>
</dbReference>
<proteinExistence type="inferred from homology"/>
<keyword evidence="9" id="KW-1185">Reference proteome</keyword>